<reference evidence="1 2" key="1">
    <citation type="submission" date="2020-08" db="EMBL/GenBank/DDBJ databases">
        <title>Cohnella phylogeny.</title>
        <authorList>
            <person name="Dunlap C."/>
        </authorList>
    </citation>
    <scope>NUCLEOTIDE SEQUENCE [LARGE SCALE GENOMIC DNA]</scope>
    <source>
        <strain evidence="1 2">CBP 2801</strain>
    </source>
</reference>
<accession>A0A7X0SJZ8</accession>
<dbReference type="EMBL" id="JACJVO010000012">
    <property type="protein sequence ID" value="MBB6731372.1"/>
    <property type="molecule type" value="Genomic_DNA"/>
</dbReference>
<comment type="caution">
    <text evidence="1">The sequence shown here is derived from an EMBL/GenBank/DDBJ whole genome shotgun (WGS) entry which is preliminary data.</text>
</comment>
<name>A0A7X0SJZ8_9BACL</name>
<dbReference type="RefSeq" id="WP_185129048.1">
    <property type="nucleotide sequence ID" value="NZ_JACJVO010000012.1"/>
</dbReference>
<dbReference type="AlphaFoldDB" id="A0A7X0SJZ8"/>
<proteinExistence type="predicted"/>
<gene>
    <name evidence="1" type="ORF">H7C18_10690</name>
</gene>
<dbReference type="Proteomes" id="UP000564644">
    <property type="component" value="Unassembled WGS sequence"/>
</dbReference>
<dbReference type="InterPro" id="IPR005361">
    <property type="entry name" value="UPF0158"/>
</dbReference>
<dbReference type="Pfam" id="PF03682">
    <property type="entry name" value="UPF0158"/>
    <property type="match status" value="1"/>
</dbReference>
<sequence>MAKPVKLEDLIGGMEIQFDEQSNYLNVETGEVVTVSHETLRAAEEDEPFDHLPDWMQEDIKVAIDVLENFENYKSLPTKFEINEYEMIEDFSYQLANERHSSVLLDAIRGRGAFRRFKDKVYDLGIEKDWYAFRDERYRQIAIDWCNDLDLKYVE</sequence>
<protein>
    <submittedName>
        <fullName evidence="1">Uncharacterized protein</fullName>
    </submittedName>
</protein>
<keyword evidence="2" id="KW-1185">Reference proteome</keyword>
<evidence type="ECO:0000313" key="1">
    <source>
        <dbReference type="EMBL" id="MBB6731372.1"/>
    </source>
</evidence>
<organism evidence="1 2">
    <name type="scientific">Cohnella zeiphila</name>
    <dbReference type="NCBI Taxonomy" id="2761120"/>
    <lineage>
        <taxon>Bacteria</taxon>
        <taxon>Bacillati</taxon>
        <taxon>Bacillota</taxon>
        <taxon>Bacilli</taxon>
        <taxon>Bacillales</taxon>
        <taxon>Paenibacillaceae</taxon>
        <taxon>Cohnella</taxon>
    </lineage>
</organism>
<evidence type="ECO:0000313" key="2">
    <source>
        <dbReference type="Proteomes" id="UP000564644"/>
    </source>
</evidence>